<dbReference type="SUPFAM" id="SSF51905">
    <property type="entry name" value="FAD/NAD(P)-binding domain"/>
    <property type="match status" value="1"/>
</dbReference>
<dbReference type="OrthoDB" id="9786503at2"/>
<reference evidence="5 6" key="1">
    <citation type="submission" date="2015-01" db="EMBL/GenBank/DDBJ databases">
        <title>Draft genome sequence of Leucobacter komagatae strain VKM ST2845.</title>
        <authorList>
            <person name="Karlyshev A.V."/>
            <person name="Kudryashova E.B."/>
        </authorList>
    </citation>
    <scope>NUCLEOTIDE SEQUENCE [LARGE SCALE GENOMIC DNA]</scope>
    <source>
        <strain evidence="5 6">VKM ST2845</strain>
    </source>
</reference>
<gene>
    <name evidence="5" type="ORF">SD72_10940</name>
</gene>
<dbReference type="PRINTS" id="PR00368">
    <property type="entry name" value="FADPNR"/>
</dbReference>
<feature type="domain" description="FAD/NAD(P)-binding" evidence="4">
    <location>
        <begin position="7"/>
        <end position="288"/>
    </location>
</feature>
<organism evidence="5 6">
    <name type="scientific">Leucobacter komagatae</name>
    <dbReference type="NCBI Taxonomy" id="55969"/>
    <lineage>
        <taxon>Bacteria</taxon>
        <taxon>Bacillati</taxon>
        <taxon>Actinomycetota</taxon>
        <taxon>Actinomycetes</taxon>
        <taxon>Micrococcales</taxon>
        <taxon>Microbacteriaceae</taxon>
        <taxon>Leucobacter</taxon>
    </lineage>
</organism>
<dbReference type="InterPro" id="IPR023753">
    <property type="entry name" value="FAD/NAD-binding_dom"/>
</dbReference>
<evidence type="ECO:0000313" key="6">
    <source>
        <dbReference type="Proteomes" id="UP000032120"/>
    </source>
</evidence>
<name>A0A0D0H4W3_9MICO</name>
<evidence type="ECO:0000256" key="3">
    <source>
        <dbReference type="ARBA" id="ARBA00048132"/>
    </source>
</evidence>
<dbReference type="RefSeq" id="WP_042544486.1">
    <property type="nucleotide sequence ID" value="NZ_JXSQ01000014.1"/>
</dbReference>
<dbReference type="Gene3D" id="3.50.50.60">
    <property type="entry name" value="FAD/NAD(P)-binding domain"/>
    <property type="match status" value="2"/>
</dbReference>
<evidence type="ECO:0000256" key="2">
    <source>
        <dbReference type="ARBA" id="ARBA00023002"/>
    </source>
</evidence>
<accession>A0A0D0H4W3</accession>
<dbReference type="InterPro" id="IPR050097">
    <property type="entry name" value="Ferredoxin-NADP_redctase_2"/>
</dbReference>
<keyword evidence="6" id="KW-1185">Reference proteome</keyword>
<proteinExistence type="predicted"/>
<comment type="catalytic activity">
    <reaction evidence="3">
        <text>[thioredoxin]-dithiol + NADP(+) = [thioredoxin]-disulfide + NADPH + H(+)</text>
        <dbReference type="Rhea" id="RHEA:20345"/>
        <dbReference type="Rhea" id="RHEA-COMP:10698"/>
        <dbReference type="Rhea" id="RHEA-COMP:10700"/>
        <dbReference type="ChEBI" id="CHEBI:15378"/>
        <dbReference type="ChEBI" id="CHEBI:29950"/>
        <dbReference type="ChEBI" id="CHEBI:50058"/>
        <dbReference type="ChEBI" id="CHEBI:57783"/>
        <dbReference type="ChEBI" id="CHEBI:58349"/>
        <dbReference type="EC" id="1.8.1.9"/>
    </reaction>
</comment>
<keyword evidence="1" id="KW-0285">Flavoprotein</keyword>
<sequence length="319" mass="33272">MPDTHFDAIIVGGGAAGLSAAQALGRSLRRTLVIDAGEPRNRFASRMHNVLGNDGVTPADLLERGRSEAAAYGVEFAAGNVAVVRDRGSHLEVELAASGTPAAPQPTALTTRALVVASGVHDDLPSIPGLAQYWGSTVLHCPYCHGWEVRGGKLAVLATSPASIHQVMLLRQWSDDVTVFGAALGDLEADTKRALLARGMRIVNEPVTEVIGDDARVTGVRTADGAHHDIDAIFTMSKVQPRDSYLGELELARAEGPFGSFLAVDATGRTSHNRVWAVGNVSAPMAAVPMVMGAGAGAGGAINFALLEEDFALAVQDAR</sequence>
<evidence type="ECO:0000259" key="4">
    <source>
        <dbReference type="Pfam" id="PF07992"/>
    </source>
</evidence>
<evidence type="ECO:0000256" key="1">
    <source>
        <dbReference type="ARBA" id="ARBA00022630"/>
    </source>
</evidence>
<dbReference type="GO" id="GO:0004791">
    <property type="term" value="F:thioredoxin-disulfide reductase (NADPH) activity"/>
    <property type="evidence" value="ECO:0007669"/>
    <property type="project" value="UniProtKB-EC"/>
</dbReference>
<evidence type="ECO:0000313" key="5">
    <source>
        <dbReference type="EMBL" id="KIP52180.1"/>
    </source>
</evidence>
<dbReference type="PANTHER" id="PTHR48105">
    <property type="entry name" value="THIOREDOXIN REDUCTASE 1-RELATED-RELATED"/>
    <property type="match status" value="1"/>
</dbReference>
<keyword evidence="2" id="KW-0560">Oxidoreductase</keyword>
<dbReference type="PRINTS" id="PR00469">
    <property type="entry name" value="PNDRDTASEII"/>
</dbReference>
<protein>
    <submittedName>
        <fullName evidence="5">Oxidoreductase</fullName>
    </submittedName>
</protein>
<dbReference type="Proteomes" id="UP000032120">
    <property type="component" value="Unassembled WGS sequence"/>
</dbReference>
<comment type="caution">
    <text evidence="5">The sequence shown here is derived from an EMBL/GenBank/DDBJ whole genome shotgun (WGS) entry which is preliminary data.</text>
</comment>
<dbReference type="AlphaFoldDB" id="A0A0D0H4W3"/>
<dbReference type="InterPro" id="IPR036188">
    <property type="entry name" value="FAD/NAD-bd_sf"/>
</dbReference>
<dbReference type="EMBL" id="JXSQ01000014">
    <property type="protein sequence ID" value="KIP52180.1"/>
    <property type="molecule type" value="Genomic_DNA"/>
</dbReference>
<dbReference type="Pfam" id="PF07992">
    <property type="entry name" value="Pyr_redox_2"/>
    <property type="match status" value="1"/>
</dbReference>